<evidence type="ECO:0000313" key="1">
    <source>
        <dbReference type="EMBL" id="GAD13643.1"/>
    </source>
</evidence>
<comment type="caution">
    <text evidence="1">The sequence shown here is derived from an EMBL/GenBank/DDBJ whole genome shotgun (WGS) entry which is preliminary data.</text>
</comment>
<dbReference type="Proteomes" id="UP000016424">
    <property type="component" value="Unassembled WGS sequence"/>
</dbReference>
<dbReference type="EMBL" id="BASG01000015">
    <property type="protein sequence ID" value="GAD13643.1"/>
    <property type="molecule type" value="Genomic_DNA"/>
</dbReference>
<accession>U2YA00</accession>
<evidence type="ECO:0000313" key="2">
    <source>
        <dbReference type="Proteomes" id="UP000016424"/>
    </source>
</evidence>
<organism evidence="1 2">
    <name type="scientific">Geobacillus kaustophilus GBlys</name>
    <dbReference type="NCBI Taxonomy" id="1337888"/>
    <lineage>
        <taxon>Bacteria</taxon>
        <taxon>Bacillati</taxon>
        <taxon>Bacillota</taxon>
        <taxon>Bacilli</taxon>
        <taxon>Bacillales</taxon>
        <taxon>Anoxybacillaceae</taxon>
        <taxon>Geobacillus</taxon>
        <taxon>Geobacillus thermoleovorans group</taxon>
    </lineage>
</organism>
<proteinExistence type="predicted"/>
<dbReference type="AlphaFoldDB" id="U2YA00"/>
<reference evidence="2" key="1">
    <citation type="journal article" date="2013" name="Genome">
        <title>Draft Genome Sequence of Geobacillus kaustophilus GBlys, a Lysogenic Strain with Bacteriophage phiOH2.</title>
        <authorList>
            <person name="Doi K."/>
            <person name="Mori K."/>
            <person name="Martono H."/>
            <person name="Nagayoshi Y."/>
            <person name="Fujino Y."/>
            <person name="Tashiro K."/>
            <person name="Kuhara S."/>
            <person name="Ohshima T."/>
        </authorList>
    </citation>
    <scope>NUCLEOTIDE SEQUENCE [LARGE SCALE GENOMIC DNA]</scope>
    <source>
        <strain evidence="2">GBlys</strain>
    </source>
</reference>
<name>U2YA00_GEOKU</name>
<sequence>MFKPIDAIIHPYNILFGRHLIPYLPQLIEKALHPFIHCFTPFPIRFPLYHHPSTSFYHFLCQSTRQ</sequence>
<protein>
    <submittedName>
        <fullName evidence="1">Uncharacterized protein</fullName>
    </submittedName>
</protein>
<gene>
    <name evidence="1" type="ORF">GBL_1860</name>
</gene>